<feature type="compositionally biased region" description="Basic and acidic residues" evidence="2">
    <location>
        <begin position="1"/>
        <end position="29"/>
    </location>
</feature>
<feature type="region of interest" description="Disordered" evidence="2">
    <location>
        <begin position="1"/>
        <end position="177"/>
    </location>
</feature>
<accession>A0A6J1Q9Z7</accession>
<dbReference type="AlphaFoldDB" id="A0A6J1Q9Z7"/>
<feature type="compositionally biased region" description="Acidic residues" evidence="2">
    <location>
        <begin position="146"/>
        <end position="163"/>
    </location>
</feature>
<dbReference type="RefSeq" id="XP_024877649.1">
    <property type="nucleotide sequence ID" value="XM_025021881.1"/>
</dbReference>
<organism evidence="3 5">
    <name type="scientific">Temnothorax curvispinosus</name>
    <dbReference type="NCBI Taxonomy" id="300111"/>
    <lineage>
        <taxon>Eukaryota</taxon>
        <taxon>Metazoa</taxon>
        <taxon>Ecdysozoa</taxon>
        <taxon>Arthropoda</taxon>
        <taxon>Hexapoda</taxon>
        <taxon>Insecta</taxon>
        <taxon>Pterygota</taxon>
        <taxon>Neoptera</taxon>
        <taxon>Endopterygota</taxon>
        <taxon>Hymenoptera</taxon>
        <taxon>Apocrita</taxon>
        <taxon>Aculeata</taxon>
        <taxon>Formicoidea</taxon>
        <taxon>Formicidae</taxon>
        <taxon>Myrmicinae</taxon>
        <taxon>Temnothorax</taxon>
    </lineage>
</organism>
<name>A0A6J1Q9Z7_9HYME</name>
<protein>
    <submittedName>
        <fullName evidence="4 5">Uncharacterized protein DDB_G0283697-like isoform X2</fullName>
    </submittedName>
</protein>
<dbReference type="RefSeq" id="XP_024877651.1">
    <property type="nucleotide sequence ID" value="XM_025021883.1"/>
</dbReference>
<dbReference type="RefSeq" id="XP_024877650.1">
    <property type="nucleotide sequence ID" value="XM_025021882.1"/>
</dbReference>
<gene>
    <name evidence="4 5 6" type="primary">LOC112458305</name>
</gene>
<evidence type="ECO:0000313" key="3">
    <source>
        <dbReference type="Proteomes" id="UP000504618"/>
    </source>
</evidence>
<keyword evidence="1" id="KW-0175">Coiled coil</keyword>
<evidence type="ECO:0000313" key="5">
    <source>
        <dbReference type="RefSeq" id="XP_024877650.1"/>
    </source>
</evidence>
<sequence>MSENSEHSPDDTETETKAMEPNDSSKSEVKLMMNQTDAALLEDEEMPTYISVSSTTRPDDSDVVNAKQPENESSREVDRDRSLSPYPSDDQGASSVYVLSSGEETDHPYNDEDDEEEYGDSDEMENLELDNEFDSERPRDMKHLMDDEDDDDEDDEDEEDDEDSPRQMHTDDDGIDDNYEAITMDYYDGRSDDFILNKRLKNRYKEKSLSLQDLNTYENNINTEYFKRRHSQALKPNYLNIPEQAIVYSMIQKKQPMPGKYHYVQSKVKRYIKDIKEQNRRSMEKHIKQHQEDAIYSISNDYKNDDTEKTKPTATNKTIKDYAERTIKELEIAEICDTNMDKVAYNASTSPQMILNGQDNQNCLESIHEESVQNEVQISIPFESTQNERDLVNTDNKIQKQNGTIEVKQLKFNYPDREISHFGDAIQPPLIQNGHQEVPTVLYNLRTLSYEEYMHGTSDSSQKTDLNRNAHVIEQESVQPETYNSDLMDISTDNEDTCPLRIEDIKSIKTMSDEVKNNNEQITFEKTNEFNKAALDTSEVTALQKKLTQKTVKYNGLLDTYQKQLMENIKMKQELDELRKTLAKYEKENKPEQKVASVQTDVIIDSISNQHQDQTEPTQVKQSNNKVSGSSVASTLSSIDQWSSSAGNLSISMKPPEVTKTLHSDDSMILTDGTPRKTTLSLSRAFITSSRILQTLSSITQGKTNPESPLTQNSKKRLNESVTMDLQSDDNSYQCQPSSSKKRKITDHLGLPNFLQSFKTSQTAAESHPKLNEIPNAESQFKNACDSINKNIGLQANSSHANTSQLGATTSTMESKTDTIDDPDDNVKCFVYREDENSKDRSFLILAQEPEKDKTINEKGRIRECGPYLLGNVEVRMSEINGTINIWGKEISQESTAETENEAETSTKMKDKNYHCWQKTPHTRFNGSNLVCSTSKKSKSPNACISSCQDCDLSKHRKEWLRYKRTHPQEKLHSCCIHNTDVSEQKCNCSLHKERQKFEDNFNCSKEKLSTSQEHRQSFSKNLEPNKHLYENIASENNEHNCRNCTACHHSLHNSDNYQESHKSCNTLKETCEPLIMNTDREYNECNHSSPNVLHEEEPLITLKQGETPETKRRRLTGRRVRGILMDLIRGCGDCYNPNVSSNNKSCMHKKESYLRSCSPQIKISPCASPEPSCSNSGQPAGRCCHIYAQRIESQLEEFRTEMERMRSRSDAILNMLNMLHSVDTD</sequence>
<feature type="coiled-coil region" evidence="1">
    <location>
        <begin position="561"/>
        <end position="595"/>
    </location>
</feature>
<proteinExistence type="predicted"/>
<feature type="compositionally biased region" description="Basic and acidic residues" evidence="2">
    <location>
        <begin position="134"/>
        <end position="145"/>
    </location>
</feature>
<reference evidence="4 5" key="1">
    <citation type="submission" date="2025-04" db="UniProtKB">
        <authorList>
            <consortium name="RefSeq"/>
        </authorList>
    </citation>
    <scope>IDENTIFICATION</scope>
    <source>
        <tissue evidence="4 5">Whole body</tissue>
    </source>
</reference>
<dbReference type="Proteomes" id="UP000504618">
    <property type="component" value="Unplaced"/>
</dbReference>
<feature type="region of interest" description="Disordered" evidence="2">
    <location>
        <begin position="609"/>
        <end position="632"/>
    </location>
</feature>
<evidence type="ECO:0000256" key="1">
    <source>
        <dbReference type="SAM" id="Coils"/>
    </source>
</evidence>
<feature type="compositionally biased region" description="Basic and acidic residues" evidence="2">
    <location>
        <begin position="815"/>
        <end position="826"/>
    </location>
</feature>
<feature type="compositionally biased region" description="Polar residues" evidence="2">
    <location>
        <begin position="802"/>
        <end position="814"/>
    </location>
</feature>
<evidence type="ECO:0000313" key="4">
    <source>
        <dbReference type="RefSeq" id="XP_024877649.1"/>
    </source>
</evidence>
<evidence type="ECO:0000313" key="6">
    <source>
        <dbReference type="RefSeq" id="XP_024877651.1"/>
    </source>
</evidence>
<dbReference type="GeneID" id="112458305"/>
<evidence type="ECO:0000256" key="2">
    <source>
        <dbReference type="SAM" id="MobiDB-lite"/>
    </source>
</evidence>
<feature type="region of interest" description="Disordered" evidence="2">
    <location>
        <begin position="802"/>
        <end position="826"/>
    </location>
</feature>
<feature type="compositionally biased region" description="Polar residues" evidence="2">
    <location>
        <begin position="609"/>
        <end position="627"/>
    </location>
</feature>
<feature type="compositionally biased region" description="Acidic residues" evidence="2">
    <location>
        <begin position="111"/>
        <end position="133"/>
    </location>
</feature>
<keyword evidence="3" id="KW-1185">Reference proteome</keyword>
<feature type="compositionally biased region" description="Basic and acidic residues" evidence="2">
    <location>
        <begin position="69"/>
        <end position="82"/>
    </location>
</feature>